<dbReference type="EMBL" id="SRPO01000011">
    <property type="protein sequence ID" value="KAG5948915.1"/>
    <property type="molecule type" value="Genomic_DNA"/>
</dbReference>
<evidence type="ECO:0000256" key="3">
    <source>
        <dbReference type="ARBA" id="ARBA00022837"/>
    </source>
</evidence>
<dbReference type="OrthoDB" id="26525at2759"/>
<protein>
    <recommendedName>
        <fullName evidence="1">Calmodulin</fullName>
    </recommendedName>
</protein>
<name>A0A9P7MIV9_9HYPO</name>
<organism evidence="4 5">
    <name type="scientific">Claviceps pazoutovae</name>
    <dbReference type="NCBI Taxonomy" id="1649127"/>
    <lineage>
        <taxon>Eukaryota</taxon>
        <taxon>Fungi</taxon>
        <taxon>Dikarya</taxon>
        <taxon>Ascomycota</taxon>
        <taxon>Pezizomycotina</taxon>
        <taxon>Sordariomycetes</taxon>
        <taxon>Hypocreomycetidae</taxon>
        <taxon>Hypocreales</taxon>
        <taxon>Clavicipitaceae</taxon>
        <taxon>Claviceps</taxon>
    </lineage>
</organism>
<dbReference type="Proteomes" id="UP000706124">
    <property type="component" value="Unassembled WGS sequence"/>
</dbReference>
<sequence>MPPKRKLPPARPAASIAASAIVPPKARQSKLAKEHNISAQEESEIQEAWSLFAEPMEGEKKGVLPIDDVKSALIALDVTPSSQAQLHEFLDILDPESDGYTTYEPFFAICALQFHAREQNDSEAAHQAQVLEAFRLFTNNQEGPITLAHLRRVAAVLKEDVDDEMLKDMILEANGGGGVARGVRMEEFDEVMRNAGVWR</sequence>
<dbReference type="AlphaFoldDB" id="A0A9P7MIV9"/>
<keyword evidence="5" id="KW-1185">Reference proteome</keyword>
<dbReference type="PANTHER" id="PTHR23048">
    <property type="entry name" value="MYOSIN LIGHT CHAIN 1, 3"/>
    <property type="match status" value="1"/>
</dbReference>
<keyword evidence="2" id="KW-0677">Repeat</keyword>
<comment type="caution">
    <text evidence="4">The sequence shown here is derived from an EMBL/GenBank/DDBJ whole genome shotgun (WGS) entry which is preliminary data.</text>
</comment>
<dbReference type="FunFam" id="1.10.238.10:FF:000003">
    <property type="entry name" value="Calmodulin A"/>
    <property type="match status" value="1"/>
</dbReference>
<dbReference type="InterPro" id="IPR011992">
    <property type="entry name" value="EF-hand-dom_pair"/>
</dbReference>
<dbReference type="Gene3D" id="1.10.238.10">
    <property type="entry name" value="EF-hand"/>
    <property type="match status" value="2"/>
</dbReference>
<proteinExistence type="predicted"/>
<reference evidence="4 5" key="1">
    <citation type="journal article" date="2020" name="bioRxiv">
        <title>Whole genome comparisons of ergot fungi reveals the divergence and evolution of species within the genus Claviceps are the result of varying mechanisms driving genome evolution and host range expansion.</title>
        <authorList>
            <person name="Wyka S.A."/>
            <person name="Mondo S.J."/>
            <person name="Liu M."/>
            <person name="Dettman J."/>
            <person name="Nalam V."/>
            <person name="Broders K.D."/>
        </authorList>
    </citation>
    <scope>NUCLEOTIDE SEQUENCE [LARGE SCALE GENOMIC DNA]</scope>
    <source>
        <strain evidence="4 5">CCC 1485</strain>
    </source>
</reference>
<dbReference type="InterPro" id="IPR050230">
    <property type="entry name" value="CALM/Myosin/TropC-like"/>
</dbReference>
<keyword evidence="3" id="KW-0106">Calcium</keyword>
<accession>A0A9P7MIV9</accession>
<dbReference type="SUPFAM" id="SSF47473">
    <property type="entry name" value="EF-hand"/>
    <property type="match status" value="1"/>
</dbReference>
<evidence type="ECO:0000313" key="4">
    <source>
        <dbReference type="EMBL" id="KAG5948915.1"/>
    </source>
</evidence>
<dbReference type="PANTHER" id="PTHR23048:SF59">
    <property type="entry name" value="EF-HAND SUPERFAMILY PROTEIN"/>
    <property type="match status" value="1"/>
</dbReference>
<evidence type="ECO:0000313" key="5">
    <source>
        <dbReference type="Proteomes" id="UP000706124"/>
    </source>
</evidence>
<evidence type="ECO:0000256" key="2">
    <source>
        <dbReference type="ARBA" id="ARBA00022737"/>
    </source>
</evidence>
<gene>
    <name evidence="4" type="ORF">E4U60_000393</name>
</gene>
<evidence type="ECO:0000256" key="1">
    <source>
        <dbReference type="ARBA" id="ARBA00020786"/>
    </source>
</evidence>
<dbReference type="GO" id="GO:0016460">
    <property type="term" value="C:myosin II complex"/>
    <property type="evidence" value="ECO:0007669"/>
    <property type="project" value="TreeGrafter"/>
</dbReference>